<proteinExistence type="inferred from homology"/>
<dbReference type="PANTHER" id="PTHR24302:SF32">
    <property type="entry name" value="CYTOCHROME P450, FAMILY 3, SUBFAMILY A, POLYPEPTIDE 65"/>
    <property type="match status" value="1"/>
</dbReference>
<evidence type="ECO:0000256" key="8">
    <source>
        <dbReference type="ARBA" id="ARBA00022824"/>
    </source>
</evidence>
<dbReference type="GO" id="GO:0008395">
    <property type="term" value="F:steroid hydroxylase activity"/>
    <property type="evidence" value="ECO:0007669"/>
    <property type="project" value="TreeGrafter"/>
</dbReference>
<reference evidence="18" key="3">
    <citation type="submission" date="2025-09" db="UniProtKB">
        <authorList>
            <consortium name="Ensembl"/>
        </authorList>
    </citation>
    <scope>IDENTIFICATION</scope>
</reference>
<evidence type="ECO:0000256" key="6">
    <source>
        <dbReference type="ARBA" id="ARBA00022617"/>
    </source>
</evidence>
<evidence type="ECO:0000256" key="16">
    <source>
        <dbReference type="RuleBase" id="RU000461"/>
    </source>
</evidence>
<evidence type="ECO:0000256" key="11">
    <source>
        <dbReference type="ARBA" id="ARBA00023004"/>
    </source>
</evidence>
<evidence type="ECO:0000256" key="14">
    <source>
        <dbReference type="ARBA" id="ARBA00047827"/>
    </source>
</evidence>
<dbReference type="SUPFAM" id="SSF48264">
    <property type="entry name" value="Cytochrome P450"/>
    <property type="match status" value="1"/>
</dbReference>
<dbReference type="PRINTS" id="PR00385">
    <property type="entry name" value="P450"/>
</dbReference>
<gene>
    <name evidence="18" type="primary">LOC114471231</name>
</gene>
<reference evidence="18" key="1">
    <citation type="submission" date="2020-06" db="EMBL/GenBank/DDBJ databases">
        <authorList>
            <consortium name="Wellcome Sanger Institute Data Sharing"/>
        </authorList>
    </citation>
    <scope>NUCLEOTIDE SEQUENCE [LARGE SCALE GENOMIC DNA]</scope>
</reference>
<keyword evidence="19" id="KW-1185">Reference proteome</keyword>
<evidence type="ECO:0000256" key="12">
    <source>
        <dbReference type="ARBA" id="ARBA00023033"/>
    </source>
</evidence>
<evidence type="ECO:0000256" key="1">
    <source>
        <dbReference type="ARBA" id="ARBA00001971"/>
    </source>
</evidence>
<dbReference type="Gene3D" id="1.10.630.10">
    <property type="entry name" value="Cytochrome P450"/>
    <property type="match status" value="1"/>
</dbReference>
<evidence type="ECO:0000256" key="9">
    <source>
        <dbReference type="ARBA" id="ARBA00022848"/>
    </source>
</evidence>
<evidence type="ECO:0000256" key="10">
    <source>
        <dbReference type="ARBA" id="ARBA00023002"/>
    </source>
</evidence>
<evidence type="ECO:0000313" key="18">
    <source>
        <dbReference type="Ensembl" id="ENSGWIP00000016113.1"/>
    </source>
</evidence>
<dbReference type="GeneID" id="114471231"/>
<accession>A0A8C5G5F9</accession>
<evidence type="ECO:0000313" key="19">
    <source>
        <dbReference type="Proteomes" id="UP000694680"/>
    </source>
</evidence>
<dbReference type="Proteomes" id="UP000694680">
    <property type="component" value="Chromosome 1"/>
</dbReference>
<dbReference type="GO" id="GO:0005789">
    <property type="term" value="C:endoplasmic reticulum membrane"/>
    <property type="evidence" value="ECO:0007669"/>
    <property type="project" value="UniProtKB-SubCell"/>
</dbReference>
<dbReference type="InterPro" id="IPR050705">
    <property type="entry name" value="Cytochrome_P450_3A"/>
</dbReference>
<dbReference type="Pfam" id="PF00067">
    <property type="entry name" value="p450"/>
    <property type="match status" value="1"/>
</dbReference>
<dbReference type="Ensembl" id="ENSGWIT00000017807.1">
    <property type="protein sequence ID" value="ENSGWIP00000016113.1"/>
    <property type="gene ID" value="ENSGWIG00000008763.1"/>
</dbReference>
<dbReference type="EC" id="1.14.14.1" evidence="5"/>
<keyword evidence="7 15" id="KW-0479">Metal-binding</keyword>
<evidence type="ECO:0000256" key="13">
    <source>
        <dbReference type="ARBA" id="ARBA00023136"/>
    </source>
</evidence>
<comment type="catalytic activity">
    <reaction evidence="14">
        <text>an organic molecule + reduced [NADPH--hemoprotein reductase] + O2 = an alcohol + oxidized [NADPH--hemoprotein reductase] + H2O + H(+)</text>
        <dbReference type="Rhea" id="RHEA:17149"/>
        <dbReference type="Rhea" id="RHEA-COMP:11964"/>
        <dbReference type="Rhea" id="RHEA-COMP:11965"/>
        <dbReference type="ChEBI" id="CHEBI:15377"/>
        <dbReference type="ChEBI" id="CHEBI:15378"/>
        <dbReference type="ChEBI" id="CHEBI:15379"/>
        <dbReference type="ChEBI" id="CHEBI:30879"/>
        <dbReference type="ChEBI" id="CHEBI:57618"/>
        <dbReference type="ChEBI" id="CHEBI:58210"/>
        <dbReference type="ChEBI" id="CHEBI:142491"/>
        <dbReference type="EC" id="1.14.14.1"/>
    </reaction>
</comment>
<evidence type="ECO:0000256" key="2">
    <source>
        <dbReference type="ARBA" id="ARBA00004174"/>
    </source>
</evidence>
<evidence type="ECO:0000256" key="7">
    <source>
        <dbReference type="ARBA" id="ARBA00022723"/>
    </source>
</evidence>
<dbReference type="FunFam" id="1.10.630.10:FF:000003">
    <property type="entry name" value="cytochrome P450 3A12-like isoform X2"/>
    <property type="match status" value="1"/>
</dbReference>
<evidence type="ECO:0000256" key="17">
    <source>
        <dbReference type="SAM" id="Phobius"/>
    </source>
</evidence>
<dbReference type="GO" id="GO:0016712">
    <property type="term" value="F:oxidoreductase activity, acting on paired donors, with incorporation or reduction of molecular oxygen, reduced flavin or flavoprotein as one donor, and incorporation of one atom of oxygen"/>
    <property type="evidence" value="ECO:0007669"/>
    <property type="project" value="UniProtKB-EC"/>
</dbReference>
<keyword evidence="9" id="KW-0492">Microsome</keyword>
<reference evidence="18" key="2">
    <citation type="submission" date="2025-08" db="UniProtKB">
        <authorList>
            <consortium name="Ensembl"/>
        </authorList>
    </citation>
    <scope>IDENTIFICATION</scope>
</reference>
<keyword evidence="13 17" id="KW-0472">Membrane</keyword>
<dbReference type="InterPro" id="IPR036396">
    <property type="entry name" value="Cyt_P450_sf"/>
</dbReference>
<feature type="binding site" description="axial binding residue" evidence="15">
    <location>
        <position position="442"/>
    </location>
    <ligand>
        <name>heme</name>
        <dbReference type="ChEBI" id="CHEBI:30413"/>
    </ligand>
    <ligandPart>
        <name>Fe</name>
        <dbReference type="ChEBI" id="CHEBI:18248"/>
    </ligandPart>
</feature>
<feature type="transmembrane region" description="Helical" evidence="17">
    <location>
        <begin position="12"/>
        <end position="33"/>
    </location>
</feature>
<dbReference type="InterPro" id="IPR017972">
    <property type="entry name" value="Cyt_P450_CS"/>
</dbReference>
<comment type="cofactor">
    <cofactor evidence="1 15">
        <name>heme</name>
        <dbReference type="ChEBI" id="CHEBI:30413"/>
    </cofactor>
</comment>
<dbReference type="GO" id="GO:0005506">
    <property type="term" value="F:iron ion binding"/>
    <property type="evidence" value="ECO:0007669"/>
    <property type="project" value="InterPro"/>
</dbReference>
<comment type="subcellular location">
    <subcellularLocation>
        <location evidence="3">Endoplasmic reticulum membrane</location>
        <topology evidence="3">Peripheral membrane protein</topology>
    </subcellularLocation>
    <subcellularLocation>
        <location evidence="2">Microsome membrane</location>
        <topology evidence="2">Peripheral membrane protein</topology>
    </subcellularLocation>
</comment>
<dbReference type="RefSeq" id="XP_028315705.1">
    <property type="nucleotide sequence ID" value="XM_028459904.1"/>
</dbReference>
<keyword evidence="12 16" id="KW-0503">Monooxygenase</keyword>
<protein>
    <recommendedName>
        <fullName evidence="5">unspecific monooxygenase</fullName>
        <ecNumber evidence="5">1.14.14.1</ecNumber>
    </recommendedName>
</protein>
<keyword evidence="11 15" id="KW-0408">Iron</keyword>
<keyword evidence="8" id="KW-0256">Endoplasmic reticulum</keyword>
<keyword evidence="17" id="KW-0812">Transmembrane</keyword>
<organism evidence="18 19">
    <name type="scientific">Gouania willdenowi</name>
    <name type="common">Blunt-snouted clingfish</name>
    <name type="synonym">Lepadogaster willdenowi</name>
    <dbReference type="NCBI Taxonomy" id="441366"/>
    <lineage>
        <taxon>Eukaryota</taxon>
        <taxon>Metazoa</taxon>
        <taxon>Chordata</taxon>
        <taxon>Craniata</taxon>
        <taxon>Vertebrata</taxon>
        <taxon>Euteleostomi</taxon>
        <taxon>Actinopterygii</taxon>
        <taxon>Neopterygii</taxon>
        <taxon>Teleostei</taxon>
        <taxon>Neoteleostei</taxon>
        <taxon>Acanthomorphata</taxon>
        <taxon>Ovalentaria</taxon>
        <taxon>Blenniimorphae</taxon>
        <taxon>Blenniiformes</taxon>
        <taxon>Gobiesocoidei</taxon>
        <taxon>Gobiesocidae</taxon>
        <taxon>Gobiesocinae</taxon>
        <taxon>Gouania</taxon>
    </lineage>
</organism>
<evidence type="ECO:0000256" key="4">
    <source>
        <dbReference type="ARBA" id="ARBA00010617"/>
    </source>
</evidence>
<evidence type="ECO:0000256" key="3">
    <source>
        <dbReference type="ARBA" id="ARBA00004406"/>
    </source>
</evidence>
<dbReference type="InterPro" id="IPR001128">
    <property type="entry name" value="Cyt_P450"/>
</dbReference>
<keyword evidence="17" id="KW-1133">Transmembrane helix</keyword>
<keyword evidence="6 15" id="KW-0349">Heme</keyword>
<evidence type="ECO:0000256" key="5">
    <source>
        <dbReference type="ARBA" id="ARBA00012109"/>
    </source>
</evidence>
<dbReference type="AlphaFoldDB" id="A0A8C5G5F9"/>
<dbReference type="RefSeq" id="XP_028315713.1">
    <property type="nucleotide sequence ID" value="XM_028459912.1"/>
</dbReference>
<evidence type="ECO:0000256" key="15">
    <source>
        <dbReference type="PIRSR" id="PIRSR602401-1"/>
    </source>
</evidence>
<dbReference type="OrthoDB" id="1470350at2759"/>
<dbReference type="PANTHER" id="PTHR24302">
    <property type="entry name" value="CYTOCHROME P450 FAMILY 3"/>
    <property type="match status" value="1"/>
</dbReference>
<comment type="similarity">
    <text evidence="4 16">Belongs to the cytochrome P450 family.</text>
</comment>
<sequence length="507" mass="58156">MSFLPFFSLETWILLISFLFLFVMYGTWTFGVFEKLGIPCSKPLMYWGTTGRDHQVYYLADAVCAQKYGKIWGMYELRKPILAVMDPDMIKTILVKECFTYFTNRRNFRLNGELYDAVSIAEDNQWRRIRSLITPSFTSGRVKEMFVLMKHHSARLTENLQTKAEQDEVICIKDYFGAYSLDVMASCALSVDLDSFKDPSGPFSTHAGKLFQFSVLLFLFQGFFPFFIPLLNLLGASLFNKSASAFFKTVVENMRAERNNSSKHSRDVFQYMINTQTASHYKKDSQNSGLTDHEIISQATMFVFAGYETSSATLCFLVYCLARNPKIMKCLQKEIDATFPNKDPVTYEALMQMEYLDSVVNEGLRLYPPLARLERMAKETVKINGTTIPKGMLVMVPVYALHRDSDLWPEPEEFKPERFSKENKQSINPYTYLPFGIGPRNCLGMRFAMALVKLALVEVLQTYSFEVCQETEIPLQMDPQGLVKPLRPIKLKVAKRCTEAANLGNFD</sequence>
<dbReference type="GO" id="GO:0020037">
    <property type="term" value="F:heme binding"/>
    <property type="evidence" value="ECO:0007669"/>
    <property type="project" value="InterPro"/>
</dbReference>
<name>A0A8C5G5F9_GOUWI</name>
<dbReference type="InterPro" id="IPR002401">
    <property type="entry name" value="Cyt_P450_E_grp-I"/>
</dbReference>
<feature type="transmembrane region" description="Helical" evidence="17">
    <location>
        <begin position="210"/>
        <end position="231"/>
    </location>
</feature>
<dbReference type="PROSITE" id="PS00086">
    <property type="entry name" value="CYTOCHROME_P450"/>
    <property type="match status" value="1"/>
</dbReference>
<keyword evidence="10 16" id="KW-0560">Oxidoreductase</keyword>
<feature type="transmembrane region" description="Helical" evidence="17">
    <location>
        <begin position="295"/>
        <end position="322"/>
    </location>
</feature>
<dbReference type="PRINTS" id="PR00463">
    <property type="entry name" value="EP450I"/>
</dbReference>